<proteinExistence type="predicted"/>
<sequence length="230" mass="26249">MNSHEDIIEVNAKPILTELQKKKIEDVEVEYIRKKVRSSKFNFNDYCIASFSSEVFPKNIPPWAITITNDIKHINQDIDNLIESVNTRFHNMITHFIIEITLNNFTAKNQNRLNNSNGVDQIMPILKETEGLGRFNGLIDESCSADDASLGSIPSNFPESFTALMAMNLQDISRLATFYNNDFGIKENDIEPNIQLKFLKFVIGLTVFPTPKYQPMLPAKPIPQIQKINN</sequence>
<dbReference type="InParanoid" id="A0A151ZAJ3"/>
<keyword evidence="2" id="KW-1185">Reference proteome</keyword>
<protein>
    <submittedName>
        <fullName evidence="1">Uncharacterized protein</fullName>
    </submittedName>
</protein>
<dbReference type="AlphaFoldDB" id="A0A151ZAJ3"/>
<comment type="caution">
    <text evidence="1">The sequence shown here is derived from an EMBL/GenBank/DDBJ whole genome shotgun (WGS) entry which is preliminary data.</text>
</comment>
<dbReference type="EMBL" id="LODT01000035">
    <property type="protein sequence ID" value="KYQ90914.1"/>
    <property type="molecule type" value="Genomic_DNA"/>
</dbReference>
<gene>
    <name evidence="1" type="ORF">DLAC_07789</name>
</gene>
<accession>A0A151ZAJ3</accession>
<evidence type="ECO:0000313" key="2">
    <source>
        <dbReference type="Proteomes" id="UP000076078"/>
    </source>
</evidence>
<dbReference type="Proteomes" id="UP000076078">
    <property type="component" value="Unassembled WGS sequence"/>
</dbReference>
<reference evidence="1 2" key="1">
    <citation type="submission" date="2015-12" db="EMBL/GenBank/DDBJ databases">
        <title>Dictyostelia acquired genes for synthesis and detection of signals that induce cell-type specialization by lateral gene transfer from prokaryotes.</title>
        <authorList>
            <person name="Gloeckner G."/>
            <person name="Schaap P."/>
        </authorList>
    </citation>
    <scope>NUCLEOTIDE SEQUENCE [LARGE SCALE GENOMIC DNA]</scope>
    <source>
        <strain evidence="1 2">TK</strain>
    </source>
</reference>
<organism evidence="1 2">
    <name type="scientific">Tieghemostelium lacteum</name>
    <name type="common">Slime mold</name>
    <name type="synonym">Dictyostelium lacteum</name>
    <dbReference type="NCBI Taxonomy" id="361077"/>
    <lineage>
        <taxon>Eukaryota</taxon>
        <taxon>Amoebozoa</taxon>
        <taxon>Evosea</taxon>
        <taxon>Eumycetozoa</taxon>
        <taxon>Dictyostelia</taxon>
        <taxon>Dictyosteliales</taxon>
        <taxon>Raperosteliaceae</taxon>
        <taxon>Tieghemostelium</taxon>
    </lineage>
</organism>
<dbReference type="OrthoDB" id="3047760at2759"/>
<evidence type="ECO:0000313" key="1">
    <source>
        <dbReference type="EMBL" id="KYQ90914.1"/>
    </source>
</evidence>
<name>A0A151ZAJ3_TIELA</name>